<organism evidence="9 10">
    <name type="scientific">Candidatus Chloroploca mongolica</name>
    <dbReference type="NCBI Taxonomy" id="2528176"/>
    <lineage>
        <taxon>Bacteria</taxon>
        <taxon>Bacillati</taxon>
        <taxon>Chloroflexota</taxon>
        <taxon>Chloroflexia</taxon>
        <taxon>Chloroflexales</taxon>
        <taxon>Chloroflexineae</taxon>
        <taxon>Oscillochloridaceae</taxon>
        <taxon>Candidatus Chloroploca</taxon>
    </lineage>
</organism>
<dbReference type="Pfam" id="PF03453">
    <property type="entry name" value="MoeA_N"/>
    <property type="match status" value="1"/>
</dbReference>
<dbReference type="PANTHER" id="PTHR10192">
    <property type="entry name" value="MOLYBDOPTERIN BIOSYNTHESIS PROTEIN"/>
    <property type="match status" value="1"/>
</dbReference>
<keyword evidence="7" id="KW-0808">Transferase</keyword>
<dbReference type="InterPro" id="IPR036425">
    <property type="entry name" value="MoaB/Mog-like_dom_sf"/>
</dbReference>
<dbReference type="CDD" id="cd00887">
    <property type="entry name" value="MoeA"/>
    <property type="match status" value="1"/>
</dbReference>
<dbReference type="InterPro" id="IPR038987">
    <property type="entry name" value="MoeA-like"/>
</dbReference>
<dbReference type="Gene3D" id="2.40.340.10">
    <property type="entry name" value="MoeA, C-terminal, domain IV"/>
    <property type="match status" value="1"/>
</dbReference>
<comment type="pathway">
    <text evidence="2 7">Cofactor biosynthesis; molybdopterin biosynthesis.</text>
</comment>
<dbReference type="InterPro" id="IPR005110">
    <property type="entry name" value="MoeA_linker/N"/>
</dbReference>
<protein>
    <recommendedName>
        <fullName evidence="7">Molybdopterin molybdenumtransferase</fullName>
        <ecNumber evidence="7">2.10.1.1</ecNumber>
    </recommendedName>
</protein>
<dbReference type="SUPFAM" id="SSF53218">
    <property type="entry name" value="Molybdenum cofactor biosynthesis proteins"/>
    <property type="match status" value="1"/>
</dbReference>
<keyword evidence="10" id="KW-1185">Reference proteome</keyword>
<comment type="function">
    <text evidence="1 7">Catalyzes the insertion of molybdate into adenylated molybdopterin with the concomitant release of AMP.</text>
</comment>
<keyword evidence="4 7" id="KW-0500">Molybdenum</keyword>
<dbReference type="EC" id="2.10.1.1" evidence="7"/>
<name>A0ABS4DFR3_9CHLR</name>
<sequence length="409" mass="43044">MPELFHVVTADEANARLQKLLTLLDHAEELPLHAALERVLFQDLHAPCDLPAFPRSTMDGFAVRAADTFGASEGLPAYLTLCGEVTMGRHADLRVGSGQAARVHTGGMLPPGSDAVVMVEHTQAVDVKMIEVVRPVAVGENMLPVGEDVRAGALLFPRGHRLRPQDLGGLAGVGLTTVPVVVRPRVALLATGDEVVSADTTPGPGQVRDINSYTLAALTRRVGGEPVLCGIAPDDKATLRRMAVAALATADVLVVSAGSSVSTRDMTAEIIASLGQPGILVHGVAIQPGKPTILAMADGRPVFGLPGNPVSAMAAFELFVAPTLRRLQGAGEALSAVTTARLARNIASKPGREDLVPVRLERRADQLWADPVFGKSNQIYTLVRADGIVRVPLDQSGLYADALVEVRLF</sequence>
<proteinExistence type="inferred from homology"/>
<feature type="domain" description="MoaB/Mog" evidence="8">
    <location>
        <begin position="187"/>
        <end position="326"/>
    </location>
</feature>
<dbReference type="Proteomes" id="UP001193081">
    <property type="component" value="Unassembled WGS sequence"/>
</dbReference>
<dbReference type="SUPFAM" id="SSF63867">
    <property type="entry name" value="MoeA C-terminal domain-like"/>
    <property type="match status" value="1"/>
</dbReference>
<dbReference type="PANTHER" id="PTHR10192:SF5">
    <property type="entry name" value="GEPHYRIN"/>
    <property type="match status" value="1"/>
</dbReference>
<dbReference type="Pfam" id="PF00994">
    <property type="entry name" value="MoCF_biosynth"/>
    <property type="match status" value="1"/>
</dbReference>
<dbReference type="Gene3D" id="3.40.980.10">
    <property type="entry name" value="MoaB/Mog-like domain"/>
    <property type="match status" value="1"/>
</dbReference>
<dbReference type="Pfam" id="PF03454">
    <property type="entry name" value="MoeA_C"/>
    <property type="match status" value="1"/>
</dbReference>
<dbReference type="NCBIfam" id="NF045515">
    <property type="entry name" value="Glp_gephyrin"/>
    <property type="match status" value="1"/>
</dbReference>
<dbReference type="RefSeq" id="WP_135480893.1">
    <property type="nucleotide sequence ID" value="NZ_SIJK02000063.1"/>
</dbReference>
<evidence type="ECO:0000256" key="2">
    <source>
        <dbReference type="ARBA" id="ARBA00005046"/>
    </source>
</evidence>
<gene>
    <name evidence="9" type="ORF">EYB53_021440</name>
</gene>
<dbReference type="InterPro" id="IPR036135">
    <property type="entry name" value="MoeA_linker/N_sf"/>
</dbReference>
<evidence type="ECO:0000256" key="6">
    <source>
        <dbReference type="ARBA" id="ARBA00047317"/>
    </source>
</evidence>
<evidence type="ECO:0000256" key="4">
    <source>
        <dbReference type="ARBA" id="ARBA00022505"/>
    </source>
</evidence>
<evidence type="ECO:0000313" key="10">
    <source>
        <dbReference type="Proteomes" id="UP001193081"/>
    </source>
</evidence>
<reference evidence="9 10" key="1">
    <citation type="submission" date="2021-03" db="EMBL/GenBank/DDBJ databases">
        <authorList>
            <person name="Grouzdev D.S."/>
        </authorList>
    </citation>
    <scope>NUCLEOTIDE SEQUENCE [LARGE SCALE GENOMIC DNA]</scope>
    <source>
        <strain evidence="9 10">M50-1</strain>
    </source>
</reference>
<comment type="similarity">
    <text evidence="3 7">Belongs to the MoeA family.</text>
</comment>
<comment type="catalytic activity">
    <reaction evidence="6">
        <text>adenylyl-molybdopterin + molybdate = Mo-molybdopterin + AMP + H(+)</text>
        <dbReference type="Rhea" id="RHEA:35047"/>
        <dbReference type="ChEBI" id="CHEBI:15378"/>
        <dbReference type="ChEBI" id="CHEBI:36264"/>
        <dbReference type="ChEBI" id="CHEBI:62727"/>
        <dbReference type="ChEBI" id="CHEBI:71302"/>
        <dbReference type="ChEBI" id="CHEBI:456215"/>
        <dbReference type="EC" id="2.10.1.1"/>
    </reaction>
</comment>
<dbReference type="SMART" id="SM00852">
    <property type="entry name" value="MoCF_biosynth"/>
    <property type="match status" value="1"/>
</dbReference>
<dbReference type="Gene3D" id="3.90.105.10">
    <property type="entry name" value="Molybdopterin biosynthesis moea protein, domain 2"/>
    <property type="match status" value="1"/>
</dbReference>
<accession>A0ABS4DFR3</accession>
<evidence type="ECO:0000256" key="3">
    <source>
        <dbReference type="ARBA" id="ARBA00010763"/>
    </source>
</evidence>
<evidence type="ECO:0000256" key="1">
    <source>
        <dbReference type="ARBA" id="ARBA00002901"/>
    </source>
</evidence>
<keyword evidence="7" id="KW-0479">Metal-binding</keyword>
<dbReference type="EMBL" id="SIJK02000063">
    <property type="protein sequence ID" value="MBP1468289.1"/>
    <property type="molecule type" value="Genomic_DNA"/>
</dbReference>
<dbReference type="InterPro" id="IPR005111">
    <property type="entry name" value="MoeA_C_domain_IV"/>
</dbReference>
<evidence type="ECO:0000256" key="5">
    <source>
        <dbReference type="ARBA" id="ARBA00023150"/>
    </source>
</evidence>
<evidence type="ECO:0000313" key="9">
    <source>
        <dbReference type="EMBL" id="MBP1468289.1"/>
    </source>
</evidence>
<dbReference type="InterPro" id="IPR036688">
    <property type="entry name" value="MoeA_C_domain_IV_sf"/>
</dbReference>
<comment type="caution">
    <text evidence="9">The sequence shown here is derived from an EMBL/GenBank/DDBJ whole genome shotgun (WGS) entry which is preliminary data.</text>
</comment>
<keyword evidence="5 7" id="KW-0501">Molybdenum cofactor biosynthesis</keyword>
<dbReference type="Gene3D" id="2.170.190.11">
    <property type="entry name" value="Molybdopterin biosynthesis moea protein, domain 3"/>
    <property type="match status" value="1"/>
</dbReference>
<dbReference type="SUPFAM" id="SSF63882">
    <property type="entry name" value="MoeA N-terminal region -like"/>
    <property type="match status" value="1"/>
</dbReference>
<dbReference type="InterPro" id="IPR001453">
    <property type="entry name" value="MoaB/Mog_dom"/>
</dbReference>
<evidence type="ECO:0000256" key="7">
    <source>
        <dbReference type="RuleBase" id="RU365090"/>
    </source>
</evidence>
<evidence type="ECO:0000259" key="8">
    <source>
        <dbReference type="SMART" id="SM00852"/>
    </source>
</evidence>
<dbReference type="NCBIfam" id="TIGR00177">
    <property type="entry name" value="molyb_syn"/>
    <property type="match status" value="1"/>
</dbReference>
<keyword evidence="7" id="KW-0460">Magnesium</keyword>
<comment type="cofactor">
    <cofactor evidence="7">
        <name>Mg(2+)</name>
        <dbReference type="ChEBI" id="CHEBI:18420"/>
    </cofactor>
</comment>